<evidence type="ECO:0000313" key="1">
    <source>
        <dbReference type="EMBL" id="MCI79899.1"/>
    </source>
</evidence>
<keyword evidence="2" id="KW-1185">Reference proteome</keyword>
<name>A0A392UY38_9FABA</name>
<reference evidence="1 2" key="1">
    <citation type="journal article" date="2018" name="Front. Plant Sci.">
        <title>Red Clover (Trifolium pratense) and Zigzag Clover (T. medium) - A Picture of Genomic Similarities and Differences.</title>
        <authorList>
            <person name="Dluhosova J."/>
            <person name="Istvanek J."/>
            <person name="Nedelnik J."/>
            <person name="Repkova J."/>
        </authorList>
    </citation>
    <scope>NUCLEOTIDE SEQUENCE [LARGE SCALE GENOMIC DNA]</scope>
    <source>
        <strain evidence="2">cv. 10/8</strain>
        <tissue evidence="1">Leaf</tissue>
    </source>
</reference>
<dbReference type="EMBL" id="LXQA010983752">
    <property type="protein sequence ID" value="MCI79899.1"/>
    <property type="molecule type" value="Genomic_DNA"/>
</dbReference>
<dbReference type="Proteomes" id="UP000265520">
    <property type="component" value="Unassembled WGS sequence"/>
</dbReference>
<accession>A0A392UY38</accession>
<sequence>GQAIGVKLKSDNDNMFSVLARTGKSKQTASGLSQGGGVFDEDCLLEYKGSG</sequence>
<dbReference type="AlphaFoldDB" id="A0A392UY38"/>
<feature type="non-terminal residue" evidence="1">
    <location>
        <position position="1"/>
    </location>
</feature>
<protein>
    <submittedName>
        <fullName evidence="1">Uncharacterized protein</fullName>
    </submittedName>
</protein>
<comment type="caution">
    <text evidence="1">The sequence shown here is derived from an EMBL/GenBank/DDBJ whole genome shotgun (WGS) entry which is preliminary data.</text>
</comment>
<proteinExistence type="predicted"/>
<evidence type="ECO:0000313" key="2">
    <source>
        <dbReference type="Proteomes" id="UP000265520"/>
    </source>
</evidence>
<organism evidence="1 2">
    <name type="scientific">Trifolium medium</name>
    <dbReference type="NCBI Taxonomy" id="97028"/>
    <lineage>
        <taxon>Eukaryota</taxon>
        <taxon>Viridiplantae</taxon>
        <taxon>Streptophyta</taxon>
        <taxon>Embryophyta</taxon>
        <taxon>Tracheophyta</taxon>
        <taxon>Spermatophyta</taxon>
        <taxon>Magnoliopsida</taxon>
        <taxon>eudicotyledons</taxon>
        <taxon>Gunneridae</taxon>
        <taxon>Pentapetalae</taxon>
        <taxon>rosids</taxon>
        <taxon>fabids</taxon>
        <taxon>Fabales</taxon>
        <taxon>Fabaceae</taxon>
        <taxon>Papilionoideae</taxon>
        <taxon>50 kb inversion clade</taxon>
        <taxon>NPAAA clade</taxon>
        <taxon>Hologalegina</taxon>
        <taxon>IRL clade</taxon>
        <taxon>Trifolieae</taxon>
        <taxon>Trifolium</taxon>
    </lineage>
</organism>